<dbReference type="InterPro" id="IPR036879">
    <property type="entry name" value="TF_MADSbox_sf"/>
</dbReference>
<dbReference type="Pfam" id="PF13639">
    <property type="entry name" value="zf-RING_2"/>
    <property type="match status" value="1"/>
</dbReference>
<dbReference type="Gene3D" id="3.30.40.10">
    <property type="entry name" value="Zinc/RING finger domain, C3HC4 (zinc finger)"/>
    <property type="match status" value="1"/>
</dbReference>
<dbReference type="GO" id="GO:0000987">
    <property type="term" value="F:cis-regulatory region sequence-specific DNA binding"/>
    <property type="evidence" value="ECO:0007669"/>
    <property type="project" value="InterPro"/>
</dbReference>
<dbReference type="SUPFAM" id="SSF57850">
    <property type="entry name" value="RING/U-box"/>
    <property type="match status" value="1"/>
</dbReference>
<evidence type="ECO:0000313" key="10">
    <source>
        <dbReference type="EMBL" id="KAG5517579.1"/>
    </source>
</evidence>
<comment type="caution">
    <text evidence="10">The sequence shown here is derived from an EMBL/GenBank/DDBJ whole genome shotgun (WGS) entry which is preliminary data.</text>
</comment>
<keyword evidence="4" id="KW-0804">Transcription</keyword>
<dbReference type="PRINTS" id="PR00404">
    <property type="entry name" value="MADSDOMAIN"/>
</dbReference>
<organism evidence="10 11">
    <name type="scientific">Rhododendron griersonianum</name>
    <dbReference type="NCBI Taxonomy" id="479676"/>
    <lineage>
        <taxon>Eukaryota</taxon>
        <taxon>Viridiplantae</taxon>
        <taxon>Streptophyta</taxon>
        <taxon>Embryophyta</taxon>
        <taxon>Tracheophyta</taxon>
        <taxon>Spermatophyta</taxon>
        <taxon>Magnoliopsida</taxon>
        <taxon>eudicotyledons</taxon>
        <taxon>Gunneridae</taxon>
        <taxon>Pentapetalae</taxon>
        <taxon>asterids</taxon>
        <taxon>Ericales</taxon>
        <taxon>Ericaceae</taxon>
        <taxon>Ericoideae</taxon>
        <taxon>Rhodoreae</taxon>
        <taxon>Rhododendron</taxon>
    </lineage>
</organism>
<accession>A0AAV6HUD1</accession>
<keyword evidence="7" id="KW-0175">Coiled coil</keyword>
<feature type="domain" description="MADS-box" evidence="8">
    <location>
        <begin position="1"/>
        <end position="49"/>
    </location>
</feature>
<feature type="domain" description="RING-type" evidence="9">
    <location>
        <begin position="366"/>
        <end position="406"/>
    </location>
</feature>
<dbReference type="Gene3D" id="3.40.1810.10">
    <property type="entry name" value="Transcription factor, MADS-box"/>
    <property type="match status" value="1"/>
</dbReference>
<evidence type="ECO:0000259" key="9">
    <source>
        <dbReference type="PROSITE" id="PS50089"/>
    </source>
</evidence>
<dbReference type="SMART" id="SM00184">
    <property type="entry name" value="RING"/>
    <property type="match status" value="1"/>
</dbReference>
<evidence type="ECO:0000256" key="7">
    <source>
        <dbReference type="SAM" id="Coils"/>
    </source>
</evidence>
<evidence type="ECO:0000256" key="4">
    <source>
        <dbReference type="ARBA" id="ARBA00023163"/>
    </source>
</evidence>
<dbReference type="GO" id="GO:0000981">
    <property type="term" value="F:DNA-binding transcription factor activity, RNA polymerase II-specific"/>
    <property type="evidence" value="ECO:0007669"/>
    <property type="project" value="InterPro"/>
</dbReference>
<evidence type="ECO:0000313" key="11">
    <source>
        <dbReference type="Proteomes" id="UP000823749"/>
    </source>
</evidence>
<dbReference type="InterPro" id="IPR013083">
    <property type="entry name" value="Znf_RING/FYVE/PHD"/>
</dbReference>
<dbReference type="SUPFAM" id="SSF55455">
    <property type="entry name" value="SRF-like"/>
    <property type="match status" value="1"/>
</dbReference>
<dbReference type="EMBL" id="JACTNZ010000013">
    <property type="protein sequence ID" value="KAG5517579.1"/>
    <property type="molecule type" value="Genomic_DNA"/>
</dbReference>
<evidence type="ECO:0000256" key="5">
    <source>
        <dbReference type="ARBA" id="ARBA00023242"/>
    </source>
</evidence>
<dbReference type="GO" id="GO:0046983">
    <property type="term" value="F:protein dimerization activity"/>
    <property type="evidence" value="ECO:0007669"/>
    <property type="project" value="InterPro"/>
</dbReference>
<keyword evidence="3" id="KW-0238">DNA-binding</keyword>
<dbReference type="InterPro" id="IPR002100">
    <property type="entry name" value="TF_MADSbox"/>
</dbReference>
<dbReference type="PROSITE" id="PS50066">
    <property type="entry name" value="MADS_BOX_2"/>
    <property type="match status" value="1"/>
</dbReference>
<dbReference type="AlphaFoldDB" id="A0AAV6HUD1"/>
<evidence type="ECO:0000256" key="3">
    <source>
        <dbReference type="ARBA" id="ARBA00023125"/>
    </source>
</evidence>
<keyword evidence="11" id="KW-1185">Reference proteome</keyword>
<dbReference type="PANTHER" id="PTHR46400">
    <property type="entry name" value="RING/U-BOX SUPERFAMILY PROTEIN"/>
    <property type="match status" value="1"/>
</dbReference>
<dbReference type="GO" id="GO:0046621">
    <property type="term" value="P:negative regulation of organ growth"/>
    <property type="evidence" value="ECO:0007669"/>
    <property type="project" value="InterPro"/>
</dbReference>
<dbReference type="GO" id="GO:0031624">
    <property type="term" value="F:ubiquitin conjugating enzyme binding"/>
    <property type="evidence" value="ECO:0007669"/>
    <property type="project" value="TreeGrafter"/>
</dbReference>
<dbReference type="InterPro" id="IPR033897">
    <property type="entry name" value="SRF-like_MADS-box"/>
</dbReference>
<protein>
    <submittedName>
        <fullName evidence="10">Uncharacterized protein</fullName>
    </submittedName>
</protein>
<keyword evidence="2" id="KW-0805">Transcription regulation</keyword>
<dbReference type="SMART" id="SM00432">
    <property type="entry name" value="MADS"/>
    <property type="match status" value="1"/>
</dbReference>
<keyword evidence="6" id="KW-0863">Zinc-finger</keyword>
<evidence type="ECO:0000256" key="1">
    <source>
        <dbReference type="ARBA" id="ARBA00004123"/>
    </source>
</evidence>
<dbReference type="Pfam" id="PF00319">
    <property type="entry name" value="SRF-TF"/>
    <property type="match status" value="1"/>
</dbReference>
<dbReference type="GO" id="GO:0004842">
    <property type="term" value="F:ubiquitin-protein transferase activity"/>
    <property type="evidence" value="ECO:0007669"/>
    <property type="project" value="InterPro"/>
</dbReference>
<keyword evidence="6" id="KW-0479">Metal-binding</keyword>
<feature type="coiled-coil region" evidence="7">
    <location>
        <begin position="131"/>
        <end position="158"/>
    </location>
</feature>
<keyword evidence="6" id="KW-0862">Zinc</keyword>
<reference evidence="10 11" key="1">
    <citation type="submission" date="2020-08" db="EMBL/GenBank/DDBJ databases">
        <title>Plant Genome Project.</title>
        <authorList>
            <person name="Zhang R.-G."/>
        </authorList>
    </citation>
    <scope>NUCLEOTIDE SEQUENCE [LARGE SCALE GENOMIC DNA]</scope>
    <source>
        <strain evidence="10">WSP0</strain>
        <tissue evidence="10">Leaf</tissue>
    </source>
</reference>
<comment type="subcellular location">
    <subcellularLocation>
        <location evidence="1">Nucleus</location>
    </subcellularLocation>
</comment>
<sequence>MTRTKVNLAYIANDSERKSTFKRRKKGLMKKAEELSILCAVDTCAIIFSPYDPEPDVWPSPLEVQRVIAKLRNMSPLEQNRRMMDQKDFISQQLTRVSEQMAKQQREIRHKEMTNVMFECLKGKGFEYLNMSDLNDLNNLLTQNIRAIERRIKLLEKRHNGEGSFNMNWNPPVDVSYVNNSFPYNSAGSFINFFEGLAYEHVNFIFSDALHVQESMYPCMHTSTYKFGLSEPGSLSYYDYGDAHMLNDHAPAIDEYNRHMETSTPMTSEQTVDIRRQWEGNSSANMTANHVECPRGYHNARDNQVQQVVWQDNVDPDNMTYEELLELGEAVGTQSRGLSQDLISMLPVKKFKCGFFSKKKSKNERCVICQMEYKRGERQVVLPCKHLYHVGCGTRWLTINKACPICYTDVFGAASKQ</sequence>
<dbReference type="PROSITE" id="PS50089">
    <property type="entry name" value="ZF_RING_2"/>
    <property type="match status" value="1"/>
</dbReference>
<dbReference type="GO" id="GO:0005634">
    <property type="term" value="C:nucleus"/>
    <property type="evidence" value="ECO:0007669"/>
    <property type="project" value="UniProtKB-SubCell"/>
</dbReference>
<evidence type="ECO:0000259" key="8">
    <source>
        <dbReference type="PROSITE" id="PS50066"/>
    </source>
</evidence>
<dbReference type="InterPro" id="IPR033276">
    <property type="entry name" value="BB"/>
</dbReference>
<dbReference type="GO" id="GO:0045944">
    <property type="term" value="P:positive regulation of transcription by RNA polymerase II"/>
    <property type="evidence" value="ECO:0007669"/>
    <property type="project" value="InterPro"/>
</dbReference>
<dbReference type="PANTHER" id="PTHR46400:SF5">
    <property type="entry name" value="RING-TYPE DOMAIN-CONTAINING PROTEIN"/>
    <property type="match status" value="1"/>
</dbReference>
<dbReference type="GO" id="GO:0016567">
    <property type="term" value="P:protein ubiquitination"/>
    <property type="evidence" value="ECO:0007669"/>
    <property type="project" value="InterPro"/>
</dbReference>
<evidence type="ECO:0000256" key="6">
    <source>
        <dbReference type="PROSITE-ProRule" id="PRU00175"/>
    </source>
</evidence>
<dbReference type="GO" id="GO:0048437">
    <property type="term" value="P:floral organ development"/>
    <property type="evidence" value="ECO:0007669"/>
    <property type="project" value="TreeGrafter"/>
</dbReference>
<dbReference type="FunFam" id="3.30.40.10:FF:000226">
    <property type="entry name" value="E3 ubiquitin ligase BIG BROTHER"/>
    <property type="match status" value="1"/>
</dbReference>
<keyword evidence="5" id="KW-0539">Nucleus</keyword>
<dbReference type="CDD" id="cd00266">
    <property type="entry name" value="MADS_SRF_like"/>
    <property type="match status" value="1"/>
</dbReference>
<name>A0AAV6HUD1_9ERIC</name>
<gene>
    <name evidence="10" type="ORF">RHGRI_038098</name>
</gene>
<dbReference type="InterPro" id="IPR001841">
    <property type="entry name" value="Znf_RING"/>
</dbReference>
<evidence type="ECO:0000256" key="2">
    <source>
        <dbReference type="ARBA" id="ARBA00023015"/>
    </source>
</evidence>
<dbReference type="Proteomes" id="UP000823749">
    <property type="component" value="Chromosome 13"/>
</dbReference>
<dbReference type="GO" id="GO:0008270">
    <property type="term" value="F:zinc ion binding"/>
    <property type="evidence" value="ECO:0007669"/>
    <property type="project" value="UniProtKB-KW"/>
</dbReference>
<proteinExistence type="predicted"/>
<dbReference type="FunFam" id="3.40.1810.10:FF:000024">
    <property type="entry name" value="Agamous-like MADS-box protein AGL80"/>
    <property type="match status" value="1"/>
</dbReference>